<protein>
    <submittedName>
        <fullName evidence="1">DUF1934 domain-containing protein</fullName>
    </submittedName>
</protein>
<gene>
    <name evidence="1" type="ORF">ACFSUO_08695</name>
</gene>
<dbReference type="Proteomes" id="UP001597502">
    <property type="component" value="Unassembled WGS sequence"/>
</dbReference>
<dbReference type="SUPFAM" id="SSF50814">
    <property type="entry name" value="Lipocalins"/>
    <property type="match status" value="1"/>
</dbReference>
<reference evidence="2" key="1">
    <citation type="journal article" date="2019" name="Int. J. Syst. Evol. Microbiol.">
        <title>The Global Catalogue of Microorganisms (GCM) 10K type strain sequencing project: providing services to taxonomists for standard genome sequencing and annotation.</title>
        <authorList>
            <consortium name="The Broad Institute Genomics Platform"/>
            <consortium name="The Broad Institute Genome Sequencing Center for Infectious Disease"/>
            <person name="Wu L."/>
            <person name="Ma J."/>
        </authorList>
    </citation>
    <scope>NUCLEOTIDE SEQUENCE [LARGE SCALE GENOMIC DNA]</scope>
    <source>
        <strain evidence="2">TISTR 1535</strain>
    </source>
</reference>
<dbReference type="Gene3D" id="2.40.128.20">
    <property type="match status" value="1"/>
</dbReference>
<dbReference type="InterPro" id="IPR015231">
    <property type="entry name" value="DUF1934"/>
</dbReference>
<proteinExistence type="predicted"/>
<name>A0ABW5V6J9_9BACI</name>
<comment type="caution">
    <text evidence="1">The sequence shown here is derived from an EMBL/GenBank/DDBJ whole genome shotgun (WGS) entry which is preliminary data.</text>
</comment>
<organism evidence="1 2">
    <name type="scientific">Lentibacillus juripiscarius</name>
    <dbReference type="NCBI Taxonomy" id="257446"/>
    <lineage>
        <taxon>Bacteria</taxon>
        <taxon>Bacillati</taxon>
        <taxon>Bacillota</taxon>
        <taxon>Bacilli</taxon>
        <taxon>Bacillales</taxon>
        <taxon>Bacillaceae</taxon>
        <taxon>Lentibacillus</taxon>
    </lineage>
</organism>
<dbReference type="InterPro" id="IPR012674">
    <property type="entry name" value="Calycin"/>
</dbReference>
<dbReference type="RefSeq" id="WP_382393134.1">
    <property type="nucleotide sequence ID" value="NZ_JBHUNA010000018.1"/>
</dbReference>
<dbReference type="Pfam" id="PF09148">
    <property type="entry name" value="DUF1934"/>
    <property type="match status" value="1"/>
</dbReference>
<accession>A0ABW5V6J9</accession>
<evidence type="ECO:0000313" key="2">
    <source>
        <dbReference type="Proteomes" id="UP001597502"/>
    </source>
</evidence>
<dbReference type="EMBL" id="JBHUNA010000018">
    <property type="protein sequence ID" value="MFD2761046.1"/>
    <property type="molecule type" value="Genomic_DNA"/>
</dbReference>
<keyword evidence="2" id="KW-1185">Reference proteome</keyword>
<evidence type="ECO:0000313" key="1">
    <source>
        <dbReference type="EMBL" id="MFD2761046.1"/>
    </source>
</evidence>
<sequence>MKDNAKQVAIELETSIDDNGEMEYNTVRQTGQFYQKETMDVLTYTETLDDGSNVSSLITIYEDRVSIKRKGPVAMHQQFRPHRSTENVYQHPHGTIHMETYTKAIDYRRPAAEQAGLLTIAYTVKLNGQDERNHQLTLNVRDKEDSQ</sequence>